<feature type="compositionally biased region" description="Basic and acidic residues" evidence="1">
    <location>
        <begin position="17"/>
        <end position="34"/>
    </location>
</feature>
<proteinExistence type="predicted"/>
<accession>A0A1B6LS31</accession>
<protein>
    <submittedName>
        <fullName evidence="2">Uncharacterized protein</fullName>
    </submittedName>
</protein>
<dbReference type="EMBL" id="GEBQ01013491">
    <property type="protein sequence ID" value="JAT26486.1"/>
    <property type="molecule type" value="Transcribed_RNA"/>
</dbReference>
<dbReference type="AlphaFoldDB" id="A0A1B6LS31"/>
<sequence>MDENEILNQFDIPMSSEPDKCNENNSGDELKDLGPRNSWSDSDVTDLDPYYELSESDTQMEIDESDDEPEPVAAVTEWTKFEGRQKNFNFSGKSLYKFNVPRDAKPIDYYYKYLTGAFLLLIVNETNANAE</sequence>
<gene>
    <name evidence="2" type="ORF">g.7826</name>
</gene>
<organism evidence="2">
    <name type="scientific">Graphocephala atropunctata</name>
    <dbReference type="NCBI Taxonomy" id="36148"/>
    <lineage>
        <taxon>Eukaryota</taxon>
        <taxon>Metazoa</taxon>
        <taxon>Ecdysozoa</taxon>
        <taxon>Arthropoda</taxon>
        <taxon>Hexapoda</taxon>
        <taxon>Insecta</taxon>
        <taxon>Pterygota</taxon>
        <taxon>Neoptera</taxon>
        <taxon>Paraneoptera</taxon>
        <taxon>Hemiptera</taxon>
        <taxon>Auchenorrhyncha</taxon>
        <taxon>Membracoidea</taxon>
        <taxon>Cicadellidae</taxon>
        <taxon>Cicadellinae</taxon>
        <taxon>Cicadellini</taxon>
        <taxon>Graphocephala</taxon>
    </lineage>
</organism>
<evidence type="ECO:0000313" key="2">
    <source>
        <dbReference type="EMBL" id="JAT26486.1"/>
    </source>
</evidence>
<evidence type="ECO:0000256" key="1">
    <source>
        <dbReference type="SAM" id="MobiDB-lite"/>
    </source>
</evidence>
<feature type="region of interest" description="Disordered" evidence="1">
    <location>
        <begin position="1"/>
        <end position="47"/>
    </location>
</feature>
<feature type="non-terminal residue" evidence="2">
    <location>
        <position position="131"/>
    </location>
</feature>
<reference evidence="2" key="1">
    <citation type="submission" date="2015-11" db="EMBL/GenBank/DDBJ databases">
        <title>De novo transcriptome assembly of four potential Pierce s Disease insect vectors from Arizona vineyards.</title>
        <authorList>
            <person name="Tassone E.E."/>
        </authorList>
    </citation>
    <scope>NUCLEOTIDE SEQUENCE</scope>
</reference>
<name>A0A1B6LS31_9HEMI</name>